<feature type="domain" description="Beta-lactamase-related" evidence="1">
    <location>
        <begin position="28"/>
        <end position="309"/>
    </location>
</feature>
<dbReference type="PANTHER" id="PTHR43283">
    <property type="entry name" value="BETA-LACTAMASE-RELATED"/>
    <property type="match status" value="1"/>
</dbReference>
<sequence>MDLGVAIKENIFESLNQYVFETMNVISASAAAVLIIQNDIIVNEWYCGYHDNTENSRKIDERSQFNIGSIRKTYLGLAISLALFEGRIKSLNDFVSDYLDDLDEEIITGTTIRHLLTHTHGLYSPSRRMFPAGTDWKYNNAGVNLLIRIVQKAFGRPLAAVIEEKVLAPYGLSETGWRKENRENLVWVNETYAGEQGGEANLFVSTRELGLWGYLHLTKGYFQGKQILPESIFEEVVKIITPTTLDETLPRNGFFWWVQDRSRNMSELGGQLPKGSFQSLGIFGNAVLVIPEFNAVAVRMLNQTERNPAGYDYLRDIQTFGNIVSKCILSQKN</sequence>
<comment type="caution">
    <text evidence="2">The sequence shown here is derived from an EMBL/GenBank/DDBJ whole genome shotgun (WGS) entry which is preliminary data.</text>
</comment>
<accession>A0A919YC13</accession>
<dbReference type="AlphaFoldDB" id="A0A919YC13"/>
<dbReference type="InterPro" id="IPR001466">
    <property type="entry name" value="Beta-lactam-related"/>
</dbReference>
<organism evidence="2 3">
    <name type="scientific">Paenibacillus azoreducens</name>
    <dbReference type="NCBI Taxonomy" id="116718"/>
    <lineage>
        <taxon>Bacteria</taxon>
        <taxon>Bacillati</taxon>
        <taxon>Bacillota</taxon>
        <taxon>Bacilli</taxon>
        <taxon>Bacillales</taxon>
        <taxon>Paenibacillaceae</taxon>
        <taxon>Paenibacillus</taxon>
    </lineage>
</organism>
<reference evidence="2 3" key="1">
    <citation type="submission" date="2021-03" db="EMBL/GenBank/DDBJ databases">
        <title>Antimicrobial resistance genes in bacteria isolated from Japanese honey, and their potential for conferring macrolide and lincosamide resistance in the American foulbrood pathogen Paenibacillus larvae.</title>
        <authorList>
            <person name="Okamoto M."/>
            <person name="Kumagai M."/>
            <person name="Kanamori H."/>
            <person name="Takamatsu D."/>
        </authorList>
    </citation>
    <scope>NUCLEOTIDE SEQUENCE [LARGE SCALE GENOMIC DNA]</scope>
    <source>
        <strain evidence="2 3">J34TS1</strain>
    </source>
</reference>
<dbReference type="SUPFAM" id="SSF56601">
    <property type="entry name" value="beta-lactamase/transpeptidase-like"/>
    <property type="match status" value="1"/>
</dbReference>
<name>A0A919YC13_9BACL</name>
<keyword evidence="3" id="KW-1185">Reference proteome</keyword>
<dbReference type="EMBL" id="BORT01000016">
    <property type="protein sequence ID" value="GIO48831.1"/>
    <property type="molecule type" value="Genomic_DNA"/>
</dbReference>
<dbReference type="RefSeq" id="WP_212979445.1">
    <property type="nucleotide sequence ID" value="NZ_AP025343.1"/>
</dbReference>
<evidence type="ECO:0000313" key="3">
    <source>
        <dbReference type="Proteomes" id="UP000682811"/>
    </source>
</evidence>
<evidence type="ECO:0000259" key="1">
    <source>
        <dbReference type="Pfam" id="PF00144"/>
    </source>
</evidence>
<dbReference type="PANTHER" id="PTHR43283:SF7">
    <property type="entry name" value="BETA-LACTAMASE-RELATED DOMAIN-CONTAINING PROTEIN"/>
    <property type="match status" value="1"/>
</dbReference>
<proteinExistence type="predicted"/>
<dbReference type="InterPro" id="IPR050789">
    <property type="entry name" value="Diverse_Enzym_Activities"/>
</dbReference>
<protein>
    <submittedName>
        <fullName evidence="2">Penicillin-binding protein</fullName>
    </submittedName>
</protein>
<gene>
    <name evidence="2" type="ORF">J34TS1_35960</name>
</gene>
<evidence type="ECO:0000313" key="2">
    <source>
        <dbReference type="EMBL" id="GIO48831.1"/>
    </source>
</evidence>
<dbReference type="InterPro" id="IPR012338">
    <property type="entry name" value="Beta-lactam/transpept-like"/>
</dbReference>
<dbReference type="Proteomes" id="UP000682811">
    <property type="component" value="Unassembled WGS sequence"/>
</dbReference>
<dbReference type="Gene3D" id="3.40.710.10">
    <property type="entry name" value="DD-peptidase/beta-lactamase superfamily"/>
    <property type="match status" value="1"/>
</dbReference>
<dbReference type="Pfam" id="PF00144">
    <property type="entry name" value="Beta-lactamase"/>
    <property type="match status" value="1"/>
</dbReference>